<protein>
    <recommendedName>
        <fullName evidence="4">Ubiquinol-cytochrome-c reductase complex assembly factor 3</fullName>
    </recommendedName>
</protein>
<evidence type="ECO:0000256" key="9">
    <source>
        <dbReference type="ARBA" id="ARBA00023136"/>
    </source>
</evidence>
<evidence type="ECO:0000313" key="13">
    <source>
        <dbReference type="Proteomes" id="UP000582182"/>
    </source>
</evidence>
<evidence type="ECO:0000256" key="10">
    <source>
        <dbReference type="ARBA" id="ARBA00023310"/>
    </source>
</evidence>
<keyword evidence="9 11" id="KW-0472">Membrane</keyword>
<comment type="caution">
    <text evidence="12">The sequence shown here is derived from an EMBL/GenBank/DDBJ whole genome shotgun (WGS) entry which is preliminary data.</text>
</comment>
<dbReference type="GO" id="GO:0034551">
    <property type="term" value="P:mitochondrial respiratory chain complex III assembly"/>
    <property type="evidence" value="ECO:0007669"/>
    <property type="project" value="InterPro"/>
</dbReference>
<evidence type="ECO:0000313" key="12">
    <source>
        <dbReference type="EMBL" id="NXU48166.1"/>
    </source>
</evidence>
<keyword evidence="13" id="KW-1185">Reference proteome</keyword>
<feature type="transmembrane region" description="Helical" evidence="11">
    <location>
        <begin position="6"/>
        <end position="28"/>
    </location>
</feature>
<dbReference type="OrthoDB" id="9884264at2759"/>
<evidence type="ECO:0000256" key="1">
    <source>
        <dbReference type="ARBA" id="ARBA00002879"/>
    </source>
</evidence>
<dbReference type="GO" id="GO:0005743">
    <property type="term" value="C:mitochondrial inner membrane"/>
    <property type="evidence" value="ECO:0007669"/>
    <property type="project" value="UniProtKB-SubCell"/>
</dbReference>
<evidence type="ECO:0000256" key="5">
    <source>
        <dbReference type="ARBA" id="ARBA00022692"/>
    </source>
</evidence>
<reference evidence="12 13" key="1">
    <citation type="submission" date="2019-09" db="EMBL/GenBank/DDBJ databases">
        <title>Bird 10,000 Genomes (B10K) Project - Family phase.</title>
        <authorList>
            <person name="Zhang G."/>
        </authorList>
    </citation>
    <scope>NUCLEOTIDE SEQUENCE [LARGE SCALE GENOMIC DNA]</scope>
    <source>
        <strain evidence="12">B10K-DU-029-46</strain>
    </source>
</reference>
<comment type="subcellular location">
    <subcellularLocation>
        <location evidence="2">Mitochondrion inner membrane</location>
        <topology evidence="2">Single-pass membrane protein</topology>
    </subcellularLocation>
</comment>
<evidence type="ECO:0000256" key="11">
    <source>
        <dbReference type="SAM" id="Phobius"/>
    </source>
</evidence>
<keyword evidence="5 11" id="KW-0812">Transmembrane</keyword>
<dbReference type="GO" id="GO:0006754">
    <property type="term" value="P:ATP biosynthetic process"/>
    <property type="evidence" value="ECO:0007669"/>
    <property type="project" value="UniProtKB-KW"/>
</dbReference>
<evidence type="ECO:0000256" key="8">
    <source>
        <dbReference type="ARBA" id="ARBA00023128"/>
    </source>
</evidence>
<keyword evidence="10" id="KW-0066">ATP synthesis</keyword>
<evidence type="ECO:0000256" key="6">
    <source>
        <dbReference type="ARBA" id="ARBA00022792"/>
    </source>
</evidence>
<evidence type="ECO:0000256" key="7">
    <source>
        <dbReference type="ARBA" id="ARBA00022989"/>
    </source>
</evidence>
<comment type="similarity">
    <text evidence="3">Belongs to the UQCC3 family.</text>
</comment>
<evidence type="ECO:0000256" key="3">
    <source>
        <dbReference type="ARBA" id="ARBA00006970"/>
    </source>
</evidence>
<organism evidence="12 13">
    <name type="scientific">Turnix velox</name>
    <name type="common">Little buttonquail</name>
    <dbReference type="NCBI Taxonomy" id="2529409"/>
    <lineage>
        <taxon>Eukaryota</taxon>
        <taxon>Metazoa</taxon>
        <taxon>Chordata</taxon>
        <taxon>Craniata</taxon>
        <taxon>Vertebrata</taxon>
        <taxon>Euteleostomi</taxon>
        <taxon>Archelosauria</taxon>
        <taxon>Archosauria</taxon>
        <taxon>Dinosauria</taxon>
        <taxon>Saurischia</taxon>
        <taxon>Theropoda</taxon>
        <taxon>Coelurosauria</taxon>
        <taxon>Aves</taxon>
        <taxon>Neognathae</taxon>
        <taxon>Neoaves</taxon>
        <taxon>Charadriiformes</taxon>
        <taxon>Turnicidae</taxon>
        <taxon>Turnix</taxon>
    </lineage>
</organism>
<gene>
    <name evidence="12" type="primary">Uqcc3</name>
    <name evidence="12" type="ORF">TURVEL_R13956</name>
</gene>
<proteinExistence type="inferred from homology"/>
<name>A0A7L3L2D1_9CHAR</name>
<keyword evidence="6" id="KW-0999">Mitochondrion inner membrane</keyword>
<keyword evidence="8" id="KW-0496">Mitochondrion</keyword>
<sequence length="83" mass="9387">MAGLWRWAVALLRGSLPVGAGLLLWFAVGTGEERRQETLKALPDLSPEVVAQRRNHNRLVMEALREAAQTDENVTRRAVPWRK</sequence>
<evidence type="ECO:0000256" key="2">
    <source>
        <dbReference type="ARBA" id="ARBA00004434"/>
    </source>
</evidence>
<feature type="non-terminal residue" evidence="12">
    <location>
        <position position="1"/>
    </location>
</feature>
<dbReference type="EMBL" id="VZTY01003137">
    <property type="protein sequence ID" value="NXU48166.1"/>
    <property type="molecule type" value="Genomic_DNA"/>
</dbReference>
<dbReference type="Pfam" id="PF15141">
    <property type="entry name" value="UQCC3"/>
    <property type="match status" value="1"/>
</dbReference>
<dbReference type="AlphaFoldDB" id="A0A7L3L2D1"/>
<accession>A0A7L3L2D1</accession>
<comment type="function">
    <text evidence="1">Required for the assembly of the ubiquinol-cytochrome c reductase complex (mitochondrial respiratory chain complex III or cytochrome b-c1 complex), mediating cytochrome b recruitment and probably stabilization within the complex. Thereby, plays an important role in ATP production by mitochondria. Cardiolipin-binding protein, it may also control the cardiolipin composition of mitochondria membranes and their morphology.</text>
</comment>
<dbReference type="PANTHER" id="PTHR36465:SF1">
    <property type="entry name" value="UBIQUINOL-CYTOCHROME-C REDUCTASE COMPLEX ASSEMBLY FACTOR 3"/>
    <property type="match status" value="1"/>
</dbReference>
<dbReference type="Proteomes" id="UP000582182">
    <property type="component" value="Unassembled WGS sequence"/>
</dbReference>
<evidence type="ECO:0000256" key="4">
    <source>
        <dbReference type="ARBA" id="ARBA00016475"/>
    </source>
</evidence>
<keyword evidence="7 11" id="KW-1133">Transmembrane helix</keyword>
<dbReference type="PANTHER" id="PTHR36465">
    <property type="entry name" value="UBIQUINOL-CYTOCHROME-C REDUCTASE COMPLEX ASSEMBLY FACTOR 3"/>
    <property type="match status" value="1"/>
</dbReference>
<feature type="non-terminal residue" evidence="12">
    <location>
        <position position="83"/>
    </location>
</feature>
<dbReference type="InterPro" id="IPR027896">
    <property type="entry name" value="UQCC3"/>
</dbReference>